<dbReference type="Gene3D" id="2.60.40.420">
    <property type="entry name" value="Cupredoxins - blue copper proteins"/>
    <property type="match status" value="1"/>
</dbReference>
<evidence type="ECO:0000313" key="5">
    <source>
        <dbReference type="Proteomes" id="UP000222542"/>
    </source>
</evidence>
<dbReference type="Proteomes" id="UP000222542">
    <property type="component" value="Unassembled WGS sequence"/>
</dbReference>
<accession>A0A2G3ALH8</accession>
<proteinExistence type="predicted"/>
<keyword evidence="5" id="KW-1185">Reference proteome</keyword>
<dbReference type="InterPro" id="IPR008972">
    <property type="entry name" value="Cupredoxin"/>
</dbReference>
<dbReference type="InterPro" id="IPR003245">
    <property type="entry name" value="Phytocyanin_dom"/>
</dbReference>
<evidence type="ECO:0000313" key="4">
    <source>
        <dbReference type="EMBL" id="PHT95013.1"/>
    </source>
</evidence>
<dbReference type="SUPFAM" id="SSF49503">
    <property type="entry name" value="Cupredoxins"/>
    <property type="match status" value="1"/>
</dbReference>
<keyword evidence="1" id="KW-0479">Metal-binding</keyword>
<dbReference type="CDD" id="cd04216">
    <property type="entry name" value="Phytocyanin"/>
    <property type="match status" value="1"/>
</dbReference>
<dbReference type="GO" id="GO:0009055">
    <property type="term" value="F:electron transfer activity"/>
    <property type="evidence" value="ECO:0007669"/>
    <property type="project" value="InterPro"/>
</dbReference>
<dbReference type="SMR" id="A0A2G3ALH8"/>
<reference evidence="4 5" key="1">
    <citation type="journal article" date="2014" name="Nat. Genet.">
        <title>Genome sequence of the hot pepper provides insights into the evolution of pungency in Capsicum species.</title>
        <authorList>
            <person name="Kim S."/>
            <person name="Park M."/>
            <person name="Yeom S.I."/>
            <person name="Kim Y.M."/>
            <person name="Lee J.M."/>
            <person name="Lee H.A."/>
            <person name="Seo E."/>
            <person name="Choi J."/>
            <person name="Cheong K."/>
            <person name="Kim K.T."/>
            <person name="Jung K."/>
            <person name="Lee G.W."/>
            <person name="Oh S.K."/>
            <person name="Bae C."/>
            <person name="Kim S.B."/>
            <person name="Lee H.Y."/>
            <person name="Kim S.Y."/>
            <person name="Kim M.S."/>
            <person name="Kang B.C."/>
            <person name="Jo Y.D."/>
            <person name="Yang H.B."/>
            <person name="Jeong H.J."/>
            <person name="Kang W.H."/>
            <person name="Kwon J.K."/>
            <person name="Shin C."/>
            <person name="Lim J.Y."/>
            <person name="Park J.H."/>
            <person name="Huh J.H."/>
            <person name="Kim J.S."/>
            <person name="Kim B.D."/>
            <person name="Cohen O."/>
            <person name="Paran I."/>
            <person name="Suh M.C."/>
            <person name="Lee S.B."/>
            <person name="Kim Y.K."/>
            <person name="Shin Y."/>
            <person name="Noh S.J."/>
            <person name="Park J."/>
            <person name="Seo Y.S."/>
            <person name="Kwon S.Y."/>
            <person name="Kim H.A."/>
            <person name="Park J.M."/>
            <person name="Kim H.J."/>
            <person name="Choi S.B."/>
            <person name="Bosland P.W."/>
            <person name="Reeves G."/>
            <person name="Jo S.H."/>
            <person name="Lee B.W."/>
            <person name="Cho H.T."/>
            <person name="Choi H.S."/>
            <person name="Lee M.S."/>
            <person name="Yu Y."/>
            <person name="Do Choi Y."/>
            <person name="Park B.S."/>
            <person name="van Deynze A."/>
            <person name="Ashrafi H."/>
            <person name="Hill T."/>
            <person name="Kim W.T."/>
            <person name="Pai H.S."/>
            <person name="Ahn H.K."/>
            <person name="Yeam I."/>
            <person name="Giovannoni J.J."/>
            <person name="Rose J.K."/>
            <person name="Sorensen I."/>
            <person name="Lee S.J."/>
            <person name="Kim R.W."/>
            <person name="Choi I.Y."/>
            <person name="Choi B.S."/>
            <person name="Lim J.S."/>
            <person name="Lee Y.H."/>
            <person name="Choi D."/>
        </authorList>
    </citation>
    <scope>NUCLEOTIDE SEQUENCE [LARGE SCALE GENOMIC DNA]</scope>
    <source>
        <strain evidence="5">cv. CM334</strain>
    </source>
</reference>
<sequence length="149" mass="16531">MAAFTKAAVYEVGDSKGWIVGNVDYSQWASSKNFQVIDILIFKYNKKYHNVMQVSRQEYDSCTVTDPIVTFNTGNDSITLPASGDYYYLCGIPGRCQIGQKFHVHIDAPPATSSSGSVNNPPQRSVASPISFTRFSIINMIGFCFFLAF</sequence>
<dbReference type="STRING" id="4072.A0A2G3ALH8"/>
<comment type="caution">
    <text evidence="4">The sequence shown here is derived from an EMBL/GenBank/DDBJ whole genome shotgun (WGS) entry which is preliminary data.</text>
</comment>
<dbReference type="Pfam" id="PF02298">
    <property type="entry name" value="Cu_bind_like"/>
    <property type="match status" value="1"/>
</dbReference>
<dbReference type="AlphaFoldDB" id="A0A2G3ALH8"/>
<dbReference type="OrthoDB" id="1933492at2759"/>
<protein>
    <recommendedName>
        <fullName evidence="3">Phytocyanin domain-containing protein</fullName>
    </recommendedName>
</protein>
<evidence type="ECO:0000256" key="1">
    <source>
        <dbReference type="ARBA" id="ARBA00022723"/>
    </source>
</evidence>
<keyword evidence="2" id="KW-0325">Glycoprotein</keyword>
<dbReference type="GO" id="GO:0046872">
    <property type="term" value="F:metal ion binding"/>
    <property type="evidence" value="ECO:0007669"/>
    <property type="project" value="UniProtKB-KW"/>
</dbReference>
<dbReference type="PANTHER" id="PTHR33021:SF356">
    <property type="entry name" value="MAVICYANIN"/>
    <property type="match status" value="1"/>
</dbReference>
<dbReference type="EMBL" id="AYRZ02000001">
    <property type="protein sequence ID" value="PHT95013.1"/>
    <property type="molecule type" value="Genomic_DNA"/>
</dbReference>
<gene>
    <name evidence="4" type="ORF">T459_02895</name>
</gene>
<evidence type="ECO:0000259" key="3">
    <source>
        <dbReference type="PROSITE" id="PS51485"/>
    </source>
</evidence>
<dbReference type="FunFam" id="2.60.40.420:FF:000003">
    <property type="entry name" value="Blue copper"/>
    <property type="match status" value="1"/>
</dbReference>
<dbReference type="OMA" id="YSQWAST"/>
<dbReference type="GO" id="GO:0005886">
    <property type="term" value="C:plasma membrane"/>
    <property type="evidence" value="ECO:0000318"/>
    <property type="project" value="GO_Central"/>
</dbReference>
<reference evidence="4 5" key="2">
    <citation type="journal article" date="2017" name="Genome Biol.">
        <title>New reference genome sequences of hot pepper reveal the massive evolution of plant disease-resistance genes by retroduplication.</title>
        <authorList>
            <person name="Kim S."/>
            <person name="Park J."/>
            <person name="Yeom S.I."/>
            <person name="Kim Y.M."/>
            <person name="Seo E."/>
            <person name="Kim K.T."/>
            <person name="Kim M.S."/>
            <person name="Lee J.M."/>
            <person name="Cheong K."/>
            <person name="Shin H.S."/>
            <person name="Kim S.B."/>
            <person name="Han K."/>
            <person name="Lee J."/>
            <person name="Park M."/>
            <person name="Lee H.A."/>
            <person name="Lee H.Y."/>
            <person name="Lee Y."/>
            <person name="Oh S."/>
            <person name="Lee J.H."/>
            <person name="Choi E."/>
            <person name="Choi E."/>
            <person name="Lee S.E."/>
            <person name="Jeon J."/>
            <person name="Kim H."/>
            <person name="Choi G."/>
            <person name="Song H."/>
            <person name="Lee J."/>
            <person name="Lee S.C."/>
            <person name="Kwon J.K."/>
            <person name="Lee H.Y."/>
            <person name="Koo N."/>
            <person name="Hong Y."/>
            <person name="Kim R.W."/>
            <person name="Kang W.H."/>
            <person name="Huh J.H."/>
            <person name="Kang B.C."/>
            <person name="Yang T.J."/>
            <person name="Lee Y.H."/>
            <person name="Bennetzen J.L."/>
            <person name="Choi D."/>
        </authorList>
    </citation>
    <scope>NUCLEOTIDE SEQUENCE [LARGE SCALE GENOMIC DNA]</scope>
    <source>
        <strain evidence="5">cv. CM334</strain>
    </source>
</reference>
<organism evidence="4 5">
    <name type="scientific">Capsicum annuum</name>
    <name type="common">Capsicum pepper</name>
    <dbReference type="NCBI Taxonomy" id="4072"/>
    <lineage>
        <taxon>Eukaryota</taxon>
        <taxon>Viridiplantae</taxon>
        <taxon>Streptophyta</taxon>
        <taxon>Embryophyta</taxon>
        <taxon>Tracheophyta</taxon>
        <taxon>Spermatophyta</taxon>
        <taxon>Magnoliopsida</taxon>
        <taxon>eudicotyledons</taxon>
        <taxon>Gunneridae</taxon>
        <taxon>Pentapetalae</taxon>
        <taxon>asterids</taxon>
        <taxon>lamiids</taxon>
        <taxon>Solanales</taxon>
        <taxon>Solanaceae</taxon>
        <taxon>Solanoideae</taxon>
        <taxon>Capsiceae</taxon>
        <taxon>Capsicum</taxon>
    </lineage>
</organism>
<dbReference type="Gramene" id="PHT95013">
    <property type="protein sequence ID" value="PHT95013"/>
    <property type="gene ID" value="T459_02895"/>
</dbReference>
<dbReference type="PROSITE" id="PS51485">
    <property type="entry name" value="PHYTOCYANIN"/>
    <property type="match status" value="1"/>
</dbReference>
<feature type="domain" description="Phytocyanin" evidence="3">
    <location>
        <begin position="8"/>
        <end position="108"/>
    </location>
</feature>
<dbReference type="InterPro" id="IPR039391">
    <property type="entry name" value="Phytocyanin-like"/>
</dbReference>
<evidence type="ECO:0000256" key="2">
    <source>
        <dbReference type="ARBA" id="ARBA00023180"/>
    </source>
</evidence>
<dbReference type="PANTHER" id="PTHR33021">
    <property type="entry name" value="BLUE COPPER PROTEIN"/>
    <property type="match status" value="1"/>
</dbReference>
<name>A0A2G3ALH8_CAPAN</name>